<evidence type="ECO:0000313" key="7">
    <source>
        <dbReference type="Proteomes" id="UP001279642"/>
    </source>
</evidence>
<evidence type="ECO:0000256" key="4">
    <source>
        <dbReference type="ARBA" id="ARBA00023163"/>
    </source>
</evidence>
<dbReference type="InterPro" id="IPR058163">
    <property type="entry name" value="LysR-type_TF_proteobact-type"/>
</dbReference>
<proteinExistence type="inferred from homology"/>
<dbReference type="CDD" id="cd08432">
    <property type="entry name" value="PBP2_GcdR_TrpI_HvrB_AmpR_like"/>
    <property type="match status" value="1"/>
</dbReference>
<protein>
    <submittedName>
        <fullName evidence="6">LysR substrate-binding domain-containing protein</fullName>
    </submittedName>
</protein>
<dbReference type="PANTHER" id="PTHR30537">
    <property type="entry name" value="HTH-TYPE TRANSCRIPTIONAL REGULATOR"/>
    <property type="match status" value="1"/>
</dbReference>
<dbReference type="InterPro" id="IPR000847">
    <property type="entry name" value="LysR_HTH_N"/>
</dbReference>
<dbReference type="EMBL" id="JAXCLW010000004">
    <property type="protein sequence ID" value="MDY0884466.1"/>
    <property type="molecule type" value="Genomic_DNA"/>
</dbReference>
<keyword evidence="4" id="KW-0804">Transcription</keyword>
<evidence type="ECO:0000256" key="3">
    <source>
        <dbReference type="ARBA" id="ARBA00023125"/>
    </source>
</evidence>
<dbReference type="PANTHER" id="PTHR30537:SF74">
    <property type="entry name" value="HTH-TYPE TRANSCRIPTIONAL REGULATOR TRPI"/>
    <property type="match status" value="1"/>
</dbReference>
<name>A0ABU5EFT9_9PROT</name>
<sequence length="309" mass="35149">MRDLRSTTSYFAELIAFETAARLGSFTRAADELDVSQPAISLRIRALEKRLATSLFAREGRGVTLTSDGLRLWQEVKCGFDRIEEGVAAVERRQGLRNTVTIVVSSAFASYWLLPRIRRFQEAHPTIELRVLTSDRPLDLVAEQIPLAIRHGDGTWPEYNSWLLAREAVFPVCAPRYLKAHGSIVAASELTKHRLIDFHERHRRHVTWDDWFREVHIRIGRGVNRLDFSDYALVLKAALAGEGVALGWEHLVTDLLAEGHLVAPRVQVMTTGRSYWLVAPKVMPETKGVLRLRDWLLAEVKRSVKNISR</sequence>
<evidence type="ECO:0000256" key="2">
    <source>
        <dbReference type="ARBA" id="ARBA00023015"/>
    </source>
</evidence>
<dbReference type="Proteomes" id="UP001279642">
    <property type="component" value="Unassembled WGS sequence"/>
</dbReference>
<keyword evidence="3" id="KW-0238">DNA-binding</keyword>
<keyword evidence="7" id="KW-1185">Reference proteome</keyword>
<dbReference type="SUPFAM" id="SSF53850">
    <property type="entry name" value="Periplasmic binding protein-like II"/>
    <property type="match status" value="1"/>
</dbReference>
<feature type="domain" description="HTH lysR-type" evidence="5">
    <location>
        <begin position="14"/>
        <end position="66"/>
    </location>
</feature>
<dbReference type="InterPro" id="IPR005119">
    <property type="entry name" value="LysR_subst-bd"/>
</dbReference>
<organism evidence="6 7">
    <name type="scientific">Dongia soli</name>
    <dbReference type="NCBI Taxonomy" id="600628"/>
    <lineage>
        <taxon>Bacteria</taxon>
        <taxon>Pseudomonadati</taxon>
        <taxon>Pseudomonadota</taxon>
        <taxon>Alphaproteobacteria</taxon>
        <taxon>Rhodospirillales</taxon>
        <taxon>Dongiaceae</taxon>
        <taxon>Dongia</taxon>
    </lineage>
</organism>
<comment type="caution">
    <text evidence="6">The sequence shown here is derived from an EMBL/GenBank/DDBJ whole genome shotgun (WGS) entry which is preliminary data.</text>
</comment>
<gene>
    <name evidence="6" type="ORF">SMD27_16600</name>
</gene>
<dbReference type="InterPro" id="IPR036388">
    <property type="entry name" value="WH-like_DNA-bd_sf"/>
</dbReference>
<dbReference type="Pfam" id="PF00126">
    <property type="entry name" value="HTH_1"/>
    <property type="match status" value="1"/>
</dbReference>
<evidence type="ECO:0000259" key="5">
    <source>
        <dbReference type="PROSITE" id="PS50931"/>
    </source>
</evidence>
<reference evidence="6 7" key="1">
    <citation type="journal article" date="2016" name="Antonie Van Leeuwenhoek">
        <title>Dongia soli sp. nov., isolated from soil from Dokdo, Korea.</title>
        <authorList>
            <person name="Kim D.U."/>
            <person name="Lee H."/>
            <person name="Kim H."/>
            <person name="Kim S.G."/>
            <person name="Ka J.O."/>
        </authorList>
    </citation>
    <scope>NUCLEOTIDE SEQUENCE [LARGE SCALE GENOMIC DNA]</scope>
    <source>
        <strain evidence="6 7">D78</strain>
    </source>
</reference>
<dbReference type="Pfam" id="PF03466">
    <property type="entry name" value="LysR_substrate"/>
    <property type="match status" value="1"/>
</dbReference>
<comment type="similarity">
    <text evidence="1">Belongs to the LysR transcriptional regulatory family.</text>
</comment>
<dbReference type="SUPFAM" id="SSF46785">
    <property type="entry name" value="Winged helix' DNA-binding domain"/>
    <property type="match status" value="1"/>
</dbReference>
<dbReference type="Gene3D" id="1.10.10.10">
    <property type="entry name" value="Winged helix-like DNA-binding domain superfamily/Winged helix DNA-binding domain"/>
    <property type="match status" value="1"/>
</dbReference>
<keyword evidence="2" id="KW-0805">Transcription regulation</keyword>
<accession>A0ABU5EFT9</accession>
<dbReference type="RefSeq" id="WP_320509528.1">
    <property type="nucleotide sequence ID" value="NZ_JAXCLW010000004.1"/>
</dbReference>
<dbReference type="Gene3D" id="3.40.190.10">
    <property type="entry name" value="Periplasmic binding protein-like II"/>
    <property type="match status" value="2"/>
</dbReference>
<evidence type="ECO:0000313" key="6">
    <source>
        <dbReference type="EMBL" id="MDY0884466.1"/>
    </source>
</evidence>
<dbReference type="PROSITE" id="PS50931">
    <property type="entry name" value="HTH_LYSR"/>
    <property type="match status" value="1"/>
</dbReference>
<evidence type="ECO:0000256" key="1">
    <source>
        <dbReference type="ARBA" id="ARBA00009437"/>
    </source>
</evidence>
<dbReference type="PRINTS" id="PR00039">
    <property type="entry name" value="HTHLYSR"/>
</dbReference>
<dbReference type="InterPro" id="IPR036390">
    <property type="entry name" value="WH_DNA-bd_sf"/>
</dbReference>